<feature type="compositionally biased region" description="Basic and acidic residues" evidence="6">
    <location>
        <begin position="672"/>
        <end position="684"/>
    </location>
</feature>
<dbReference type="Gene3D" id="3.30.40.10">
    <property type="entry name" value="Zinc/RING finger domain, C3HC4 (zinc finger)"/>
    <property type="match status" value="1"/>
</dbReference>
<feature type="compositionally biased region" description="Basic and acidic residues" evidence="6">
    <location>
        <begin position="60"/>
        <end position="78"/>
    </location>
</feature>
<proteinExistence type="predicted"/>
<dbReference type="SUPFAM" id="SSF57903">
    <property type="entry name" value="FYVE/PHD zinc finger"/>
    <property type="match status" value="1"/>
</dbReference>
<evidence type="ECO:0000256" key="6">
    <source>
        <dbReference type="SAM" id="MobiDB-lite"/>
    </source>
</evidence>
<dbReference type="PROSITE" id="PS50016">
    <property type="entry name" value="ZF_PHD_2"/>
    <property type="match status" value="1"/>
</dbReference>
<feature type="compositionally biased region" description="Low complexity" evidence="6">
    <location>
        <begin position="1507"/>
        <end position="1519"/>
    </location>
</feature>
<dbReference type="GO" id="GO:0006325">
    <property type="term" value="P:chromatin organization"/>
    <property type="evidence" value="ECO:0007669"/>
    <property type="project" value="UniProtKB-KW"/>
</dbReference>
<feature type="compositionally biased region" description="Basic residues" evidence="6">
    <location>
        <begin position="613"/>
        <end position="640"/>
    </location>
</feature>
<dbReference type="EMBL" id="LUEZ02000087">
    <property type="protein sequence ID" value="RDB18892.1"/>
    <property type="molecule type" value="Genomic_DNA"/>
</dbReference>
<name>A0A369JC39_HYPMA</name>
<feature type="compositionally biased region" description="Basic and acidic residues" evidence="6">
    <location>
        <begin position="1110"/>
        <end position="1128"/>
    </location>
</feature>
<feature type="compositionally biased region" description="Low complexity" evidence="6">
    <location>
        <begin position="1407"/>
        <end position="1416"/>
    </location>
</feature>
<feature type="region of interest" description="Disordered" evidence="6">
    <location>
        <begin position="1"/>
        <end position="85"/>
    </location>
</feature>
<feature type="compositionally biased region" description="Basic and acidic residues" evidence="6">
    <location>
        <begin position="576"/>
        <end position="585"/>
    </location>
</feature>
<keyword evidence="2 5" id="KW-0863">Zinc-finger</keyword>
<feature type="compositionally biased region" description="Basic and acidic residues" evidence="6">
    <location>
        <begin position="713"/>
        <end position="730"/>
    </location>
</feature>
<sequence>MNNDAQEAAMGLLSLSPNNVPLPPPLVPQKRKHPHRDQPHQPHQQGGLKKRSSSKLVHQQRQEKEKDQELQVEVEHGQEQGQVEGDIPSESISCICGSTYDDGFSIACDDCLRWCHGACFGIASAAEAPDEWRCWVCDPREVDREGAAKLQRARREELLRLERERTQQQHQHQQISQPSHHPHRRRTSPGVDRKQRRTSATAVDNINNGGNGHKRKRRGSMVAPPAVVEDDVDVVVDIDEPWSHSYVHITEDVVPTVSTREKLQRHAQNWRGITAIDPFPPPPVVVHPLPDSACVRPPAYAVHTTAPIPSEAIITPFTSTITPSSEYLADPLNAYAHLGMPKPFVHLVGPPLDLALDARIAGDSARFVRSGCRPNAVLRPVLCRKGSRGLGRQDMETMEADSAAKASSSSTEDSEPGTLTFAVFALRDLKAHEEVVLGWEWDDGNAVHELPALIKTPDMFPHQLTSNPLSRPAKHAHLRAQMSNILHLLSSTFTTCACGAHARDCALAQMERFVDGNLDWDRARGWARGREDEAEGEAVDLGPLLGRMRGFRTKERVRGSGGLTGVEMDVREERSFGVDDGRDGDVVMGEGDEEETEDELELDAWRRDDHRATRPGKPKTKPISSRRHTNPHIQQRHTRTQLRPLDPDPGPDVTPREEMEEKMPPKMRKRWIQREKEVLRETFGGREGSNLAGSGSGDVEMHDVSTSSGEGAFVDRKLGEQVEPSVERTVHTVASPPDAEHASESDSSPYPRSSSTPSTSISLPTTTSLTSIRTHLLSLPPPTASPSASFARLSLASPSVSSDSLMFGMGLRRPSTTVVVGSPQVLQGTESLARKVGSGIGLGIGHGRKLAHLNASSVVVENNPVASASETSVRTRLESTPPVDSEATMVVDDSPESRTFFKNPSQKVEASPPPPTAEPVPEEMISEASHPTHMSPSPPPPHEPLDYHPSASPSRRAPSPPPTLVDESTTDLASTSALQPPPASPPDPQTRPTDHPDFRWASPEPRRPWVPDAASTAFTYGMSLSAPTPLPPPSQLTVGMILPASTPLPPPPSPPLSPSSLPADHPFRWRSHSPGRATTIWGTPPHLANPPPPREPTPPPPPPPPKVKMSLKDFAMRKKKQREEEERASASIEPRSVGGGSAEASPMVGTIGLAAEGSDGRMGIGDEEVKGKVNEAGSTKMGGDESRPGAGESLEVEMGDVQARRLGESVSGTEKVLRDLEHERVNDILVAEQSHPPSSEDVLADPVALVHSTRIKDEDVEMAGVIHSAIAVNSLSSTAAAKPFTASTLPFSLPVNPTYYVATLQAKTELIEQPLLSATTTEREYRPSPGPSKSNGGPPHARPPLKPPARRASSPSPSIVTQSSHPPSQEDGEITSTASSPPPPRNISPVNIRKTYIPHSHTPPTQPRSFQMAPSSSSPPPPPSRRPSIPLYRSPAPPSTTLPAALRLPPSGPRALRMGNNTFPTQRPGYPSRSLPLGPSAITNDWDSRRVPLGPSANRESTEPNRGRSTPTTPRQQQPLPAAVPRGPSADRDKLDLEHERSWSPRPRARAGGGAGWGR</sequence>
<evidence type="ECO:0000313" key="8">
    <source>
        <dbReference type="EMBL" id="RDB18892.1"/>
    </source>
</evidence>
<reference evidence="8" key="1">
    <citation type="submission" date="2018-04" db="EMBL/GenBank/DDBJ databases">
        <title>Whole genome sequencing of Hypsizygus marmoreus.</title>
        <authorList>
            <person name="Choi I.-G."/>
            <person name="Min B."/>
            <person name="Kim J.-G."/>
            <person name="Kim S."/>
            <person name="Oh Y.-L."/>
            <person name="Kong W.-S."/>
            <person name="Park H."/>
            <person name="Jeong J."/>
            <person name="Song E.-S."/>
        </authorList>
    </citation>
    <scope>NUCLEOTIDE SEQUENCE [LARGE SCALE GENOMIC DNA]</scope>
    <source>
        <strain evidence="8">51987-8</strain>
    </source>
</reference>
<dbReference type="Gene3D" id="2.170.270.10">
    <property type="entry name" value="SET domain"/>
    <property type="match status" value="1"/>
</dbReference>
<evidence type="ECO:0000256" key="2">
    <source>
        <dbReference type="ARBA" id="ARBA00022771"/>
    </source>
</evidence>
<dbReference type="InParanoid" id="A0A369JC39"/>
<feature type="compositionally biased region" description="Low complexity" evidence="6">
    <location>
        <begin position="400"/>
        <end position="411"/>
    </location>
</feature>
<feature type="region of interest" description="Disordered" evidence="6">
    <location>
        <begin position="866"/>
        <end position="1191"/>
    </location>
</feature>
<dbReference type="PANTHER" id="PTHR46462">
    <property type="entry name" value="UPSET, ISOFORM A"/>
    <property type="match status" value="1"/>
</dbReference>
<comment type="caution">
    <text evidence="8">The sequence shown here is derived from an EMBL/GenBank/DDBJ whole genome shotgun (WGS) entry which is preliminary data.</text>
</comment>
<protein>
    <submittedName>
        <fullName evidence="8">SET domain-containing protein 3</fullName>
    </submittedName>
</protein>
<dbReference type="STRING" id="39966.A0A369JC39"/>
<dbReference type="SMART" id="SM00249">
    <property type="entry name" value="PHD"/>
    <property type="match status" value="1"/>
</dbReference>
<keyword evidence="1" id="KW-0479">Metal-binding</keyword>
<dbReference type="OrthoDB" id="79252at2759"/>
<feature type="compositionally biased region" description="Low complexity" evidence="6">
    <location>
        <begin position="947"/>
        <end position="957"/>
    </location>
</feature>
<dbReference type="GO" id="GO:0070210">
    <property type="term" value="C:Rpd3L-Expanded complex"/>
    <property type="evidence" value="ECO:0007669"/>
    <property type="project" value="TreeGrafter"/>
</dbReference>
<feature type="region of interest" description="Disordered" evidence="6">
    <location>
        <begin position="389"/>
        <end position="416"/>
    </location>
</feature>
<dbReference type="InterPro" id="IPR001965">
    <property type="entry name" value="Znf_PHD"/>
</dbReference>
<evidence type="ECO:0000256" key="5">
    <source>
        <dbReference type="PROSITE-ProRule" id="PRU00146"/>
    </source>
</evidence>
<feature type="domain" description="PHD-type" evidence="7">
    <location>
        <begin position="91"/>
        <end position="140"/>
    </location>
</feature>
<organism evidence="8 9">
    <name type="scientific">Hypsizygus marmoreus</name>
    <name type="common">White beech mushroom</name>
    <name type="synonym">Agaricus marmoreus</name>
    <dbReference type="NCBI Taxonomy" id="39966"/>
    <lineage>
        <taxon>Eukaryota</taxon>
        <taxon>Fungi</taxon>
        <taxon>Dikarya</taxon>
        <taxon>Basidiomycota</taxon>
        <taxon>Agaricomycotina</taxon>
        <taxon>Agaricomycetes</taxon>
        <taxon>Agaricomycetidae</taxon>
        <taxon>Agaricales</taxon>
        <taxon>Tricholomatineae</taxon>
        <taxon>Lyophyllaceae</taxon>
        <taxon>Hypsizygus</taxon>
    </lineage>
</organism>
<feature type="compositionally biased region" description="Low complexity" evidence="6">
    <location>
        <begin position="745"/>
        <end position="766"/>
    </location>
</feature>
<feature type="compositionally biased region" description="Pro residues" evidence="6">
    <location>
        <begin position="1087"/>
        <end position="1106"/>
    </location>
</feature>
<feature type="compositionally biased region" description="Basic and acidic residues" evidence="6">
    <location>
        <begin position="1529"/>
        <end position="1543"/>
    </location>
</feature>
<dbReference type="InterPro" id="IPR011011">
    <property type="entry name" value="Znf_FYVE_PHD"/>
</dbReference>
<dbReference type="InterPro" id="IPR046341">
    <property type="entry name" value="SET_dom_sf"/>
</dbReference>
<dbReference type="GO" id="GO:0034967">
    <property type="term" value="C:Set3 complex"/>
    <property type="evidence" value="ECO:0007669"/>
    <property type="project" value="TreeGrafter"/>
</dbReference>
<evidence type="ECO:0000313" key="9">
    <source>
        <dbReference type="Proteomes" id="UP000076154"/>
    </source>
</evidence>
<feature type="compositionally biased region" description="Basic and acidic residues" evidence="6">
    <location>
        <begin position="654"/>
        <end position="664"/>
    </location>
</feature>
<feature type="compositionally biased region" description="Pro residues" evidence="6">
    <location>
        <begin position="979"/>
        <end position="989"/>
    </location>
</feature>
<dbReference type="Proteomes" id="UP000076154">
    <property type="component" value="Unassembled WGS sequence"/>
</dbReference>
<dbReference type="InterPro" id="IPR019787">
    <property type="entry name" value="Znf_PHD-finger"/>
</dbReference>
<evidence type="ECO:0000259" key="7">
    <source>
        <dbReference type="PROSITE" id="PS50016"/>
    </source>
</evidence>
<feature type="region of interest" description="Disordered" evidence="6">
    <location>
        <begin position="1313"/>
        <end position="1559"/>
    </location>
</feature>
<dbReference type="PANTHER" id="PTHR46462:SF3">
    <property type="entry name" value="UPSET, ISOFORM A"/>
    <property type="match status" value="1"/>
</dbReference>
<feature type="compositionally biased region" description="Pro residues" evidence="6">
    <location>
        <begin position="1046"/>
        <end position="1057"/>
    </location>
</feature>
<keyword evidence="9" id="KW-1185">Reference proteome</keyword>
<feature type="compositionally biased region" description="Basic and acidic residues" evidence="6">
    <location>
        <begin position="992"/>
        <end position="1009"/>
    </location>
</feature>
<feature type="compositionally biased region" description="Basic and acidic residues" evidence="6">
    <location>
        <begin position="603"/>
        <end position="612"/>
    </location>
</feature>
<evidence type="ECO:0000256" key="3">
    <source>
        <dbReference type="ARBA" id="ARBA00022833"/>
    </source>
</evidence>
<gene>
    <name evidence="8" type="primary">SET3</name>
    <name evidence="8" type="ORF">Hypma_014604</name>
</gene>
<evidence type="ECO:0000256" key="4">
    <source>
        <dbReference type="ARBA" id="ARBA00022853"/>
    </source>
</evidence>
<dbReference type="GO" id="GO:0008270">
    <property type="term" value="F:zinc ion binding"/>
    <property type="evidence" value="ECO:0007669"/>
    <property type="project" value="UniProtKB-KW"/>
</dbReference>
<evidence type="ECO:0000256" key="1">
    <source>
        <dbReference type="ARBA" id="ARBA00022723"/>
    </source>
</evidence>
<feature type="region of interest" description="Disordered" evidence="6">
    <location>
        <begin position="164"/>
        <end position="223"/>
    </location>
</feature>
<accession>A0A369JC39</accession>
<dbReference type="GO" id="GO:0006355">
    <property type="term" value="P:regulation of DNA-templated transcription"/>
    <property type="evidence" value="ECO:0007669"/>
    <property type="project" value="TreeGrafter"/>
</dbReference>
<keyword evidence="4" id="KW-0156">Chromatin regulator</keyword>
<keyword evidence="3" id="KW-0862">Zinc</keyword>
<dbReference type="Pfam" id="PF20826">
    <property type="entry name" value="PHD_5"/>
    <property type="match status" value="1"/>
</dbReference>
<dbReference type="InterPro" id="IPR013083">
    <property type="entry name" value="Znf_RING/FYVE/PHD"/>
</dbReference>
<feature type="compositionally biased region" description="Acidic residues" evidence="6">
    <location>
        <begin position="590"/>
        <end position="602"/>
    </location>
</feature>
<dbReference type="SUPFAM" id="SSF82199">
    <property type="entry name" value="SET domain"/>
    <property type="match status" value="1"/>
</dbReference>
<feature type="region of interest" description="Disordered" evidence="6">
    <location>
        <begin position="576"/>
        <end position="766"/>
    </location>
</feature>